<organism evidence="4 5">
    <name type="scientific">Kineococcus glutinatus</name>
    <dbReference type="NCBI Taxonomy" id="1070872"/>
    <lineage>
        <taxon>Bacteria</taxon>
        <taxon>Bacillati</taxon>
        <taxon>Actinomycetota</taxon>
        <taxon>Actinomycetes</taxon>
        <taxon>Kineosporiales</taxon>
        <taxon>Kineosporiaceae</taxon>
        <taxon>Kineococcus</taxon>
    </lineage>
</organism>
<evidence type="ECO:0000256" key="2">
    <source>
        <dbReference type="ARBA" id="ARBA00023315"/>
    </source>
</evidence>
<dbReference type="InterPro" id="IPR050680">
    <property type="entry name" value="YpeA/RimI_acetyltransf"/>
</dbReference>
<proteinExistence type="predicted"/>
<dbReference type="PANTHER" id="PTHR43420:SF44">
    <property type="entry name" value="ACETYLTRANSFERASE YPEA"/>
    <property type="match status" value="1"/>
</dbReference>
<gene>
    <name evidence="4" type="ORF">GCM10023225_17410</name>
</gene>
<keyword evidence="5" id="KW-1185">Reference proteome</keyword>
<dbReference type="Proteomes" id="UP001501195">
    <property type="component" value="Unassembled WGS sequence"/>
</dbReference>
<protein>
    <submittedName>
        <fullName evidence="4">GNAT family N-acetyltransferase</fullName>
    </submittedName>
</protein>
<dbReference type="PROSITE" id="PS51186">
    <property type="entry name" value="GNAT"/>
    <property type="match status" value="1"/>
</dbReference>
<evidence type="ECO:0000259" key="3">
    <source>
        <dbReference type="PROSITE" id="PS51186"/>
    </source>
</evidence>
<reference evidence="5" key="1">
    <citation type="journal article" date="2019" name="Int. J. Syst. Evol. Microbiol.">
        <title>The Global Catalogue of Microorganisms (GCM) 10K type strain sequencing project: providing services to taxonomists for standard genome sequencing and annotation.</title>
        <authorList>
            <consortium name="The Broad Institute Genomics Platform"/>
            <consortium name="The Broad Institute Genome Sequencing Center for Infectious Disease"/>
            <person name="Wu L."/>
            <person name="Ma J."/>
        </authorList>
    </citation>
    <scope>NUCLEOTIDE SEQUENCE [LARGE SCALE GENOMIC DNA]</scope>
    <source>
        <strain evidence="5">JCM 18126</strain>
    </source>
</reference>
<sequence>MEIGLGVAAAERARVGALYWEAFGAKLAPAFRDGATGRAEITAAVVADRFLVARDGADVLGVCGFRTGGRGAVDWSWRATRSRLGSVAALRAAAVLVPLHRADVRGVLVLDGLCVAADRRGAGTGSALLAAAADLAAHRGDRAVRLSVVDTNSRAEALYRRRGFTVVEEGDVGPLAGVYGFRRYRTLQRPVAGAAGGRR</sequence>
<keyword evidence="2" id="KW-0012">Acyltransferase</keyword>
<dbReference type="InterPro" id="IPR016181">
    <property type="entry name" value="Acyl_CoA_acyltransferase"/>
</dbReference>
<comment type="caution">
    <text evidence="4">The sequence shown here is derived from an EMBL/GenBank/DDBJ whole genome shotgun (WGS) entry which is preliminary data.</text>
</comment>
<dbReference type="Gene3D" id="3.40.630.30">
    <property type="match status" value="1"/>
</dbReference>
<name>A0ABP9HRT6_9ACTN</name>
<evidence type="ECO:0000256" key="1">
    <source>
        <dbReference type="ARBA" id="ARBA00022679"/>
    </source>
</evidence>
<dbReference type="RefSeq" id="WP_345712078.1">
    <property type="nucleotide sequence ID" value="NZ_BAABIL010000232.1"/>
</dbReference>
<keyword evidence="1" id="KW-0808">Transferase</keyword>
<dbReference type="Pfam" id="PF00583">
    <property type="entry name" value="Acetyltransf_1"/>
    <property type="match status" value="1"/>
</dbReference>
<feature type="domain" description="N-acetyltransferase" evidence="3">
    <location>
        <begin position="1"/>
        <end position="188"/>
    </location>
</feature>
<dbReference type="PANTHER" id="PTHR43420">
    <property type="entry name" value="ACETYLTRANSFERASE"/>
    <property type="match status" value="1"/>
</dbReference>
<dbReference type="EMBL" id="BAABIL010000232">
    <property type="protein sequence ID" value="GAA4977131.1"/>
    <property type="molecule type" value="Genomic_DNA"/>
</dbReference>
<evidence type="ECO:0000313" key="4">
    <source>
        <dbReference type="EMBL" id="GAA4977131.1"/>
    </source>
</evidence>
<accession>A0ABP9HRT6</accession>
<dbReference type="SUPFAM" id="SSF55729">
    <property type="entry name" value="Acyl-CoA N-acyltransferases (Nat)"/>
    <property type="match status" value="1"/>
</dbReference>
<dbReference type="InterPro" id="IPR000182">
    <property type="entry name" value="GNAT_dom"/>
</dbReference>
<evidence type="ECO:0000313" key="5">
    <source>
        <dbReference type="Proteomes" id="UP001501195"/>
    </source>
</evidence>